<reference evidence="2 3" key="1">
    <citation type="submission" date="2015-10" db="EMBL/GenBank/DDBJ databases">
        <title>Draft genome sequence of pyrrolomycin-producing Streptomyces vitaminophilus.</title>
        <authorList>
            <person name="Graham D.E."/>
            <person name="Mahan K.M."/>
            <person name="Klingeman D.M."/>
            <person name="Hettich R.L."/>
            <person name="Parry R.J."/>
        </authorList>
    </citation>
    <scope>NUCLEOTIDE SEQUENCE [LARGE SCALE GENOMIC DNA]</scope>
    <source>
        <strain evidence="2 3">ATCC 31673</strain>
    </source>
</reference>
<keyword evidence="3" id="KW-1185">Reference proteome</keyword>
<dbReference type="AlphaFoldDB" id="A0A0T6LTS2"/>
<dbReference type="EMBL" id="LLZU01000013">
    <property type="protein sequence ID" value="KRV49353.1"/>
    <property type="molecule type" value="Genomic_DNA"/>
</dbReference>
<organism evidence="2 3">
    <name type="scientific">Wenjunlia vitaminophila</name>
    <name type="common">Streptomyces vitaminophilus</name>
    <dbReference type="NCBI Taxonomy" id="76728"/>
    <lineage>
        <taxon>Bacteria</taxon>
        <taxon>Bacillati</taxon>
        <taxon>Actinomycetota</taxon>
        <taxon>Actinomycetes</taxon>
        <taxon>Kitasatosporales</taxon>
        <taxon>Streptomycetaceae</taxon>
        <taxon>Wenjunlia</taxon>
    </lineage>
</organism>
<dbReference type="GO" id="GO:0003824">
    <property type="term" value="F:catalytic activity"/>
    <property type="evidence" value="ECO:0007669"/>
    <property type="project" value="UniProtKB-ARBA"/>
</dbReference>
<evidence type="ECO:0000313" key="3">
    <source>
        <dbReference type="Proteomes" id="UP000050867"/>
    </source>
</evidence>
<evidence type="ECO:0000313" key="2">
    <source>
        <dbReference type="EMBL" id="KRV49353.1"/>
    </source>
</evidence>
<dbReference type="InterPro" id="IPR029058">
    <property type="entry name" value="AB_hydrolase_fold"/>
</dbReference>
<name>A0A0T6LTS2_WENVI</name>
<accession>A0A0T6LTS2</accession>
<dbReference type="Gene3D" id="3.40.50.1820">
    <property type="entry name" value="alpha/beta hydrolase"/>
    <property type="match status" value="1"/>
</dbReference>
<dbReference type="eggNOG" id="COG1073">
    <property type="taxonomic scope" value="Bacteria"/>
</dbReference>
<dbReference type="Proteomes" id="UP000050867">
    <property type="component" value="Unassembled WGS sequence"/>
</dbReference>
<feature type="domain" description="AB hydrolase-1" evidence="1">
    <location>
        <begin position="146"/>
        <end position="261"/>
    </location>
</feature>
<dbReference type="Pfam" id="PF00561">
    <property type="entry name" value="Abhydrolase_1"/>
    <property type="match status" value="1"/>
</dbReference>
<dbReference type="PANTHER" id="PTHR12277:SF79">
    <property type="entry name" value="XAA-PRO DIPEPTIDYL-PEPTIDASE-RELATED"/>
    <property type="match status" value="1"/>
</dbReference>
<dbReference type="OrthoDB" id="8111537at2"/>
<dbReference type="STRING" id="76728.AQ490_03610"/>
<evidence type="ECO:0000259" key="1">
    <source>
        <dbReference type="Pfam" id="PF00561"/>
    </source>
</evidence>
<dbReference type="SUPFAM" id="SSF53474">
    <property type="entry name" value="alpha/beta-Hydrolases"/>
    <property type="match status" value="1"/>
</dbReference>
<dbReference type="InterPro" id="IPR000073">
    <property type="entry name" value="AB_hydrolase_1"/>
</dbReference>
<proteinExistence type="predicted"/>
<sequence length="364" mass="38992">MLAGAAAGTVGLAALAAGRHASSVALRPLRTGPPGSEQVVVHDATPDTVTLARTPVSTRPGTYGLTGTTCHAVLGDVLSTTDDAVTRRLTRVDRGTLDRRTRGVFTPQAYTGDPRSARDLDYRDVTVPGDLGPLPCWMLPGVRKVWVVAVHGLGATREQTLALLPTLCALHLPVLSVSYRNDPAAPRSPDHLGHLGDTEWHDLDAALRFAVEHGARQVVVVGWSVGATMALYAAHRSPLRGAVGGLVLDSPVLDWETTLRRLAVRRGVPAALLPLLLRAAEGRGVLPGDRLRRASRPEALFVPTLLVHGPDDTVAPWDRTRALARDRADLATLYRVPGADHAAMWNADPDGYEEQVRRFLVPLL</sequence>
<comment type="caution">
    <text evidence="2">The sequence shown here is derived from an EMBL/GenBank/DDBJ whole genome shotgun (WGS) entry which is preliminary data.</text>
</comment>
<protein>
    <recommendedName>
        <fullName evidence="1">AB hydrolase-1 domain-containing protein</fullName>
    </recommendedName>
</protein>
<dbReference type="PANTHER" id="PTHR12277">
    <property type="entry name" value="ALPHA/BETA HYDROLASE DOMAIN-CONTAINING PROTEIN"/>
    <property type="match status" value="1"/>
</dbReference>
<gene>
    <name evidence="2" type="ORF">AQ490_03610</name>
</gene>